<comment type="cofactor">
    <cofactor evidence="1 7">
        <name>heme</name>
        <dbReference type="ChEBI" id="CHEBI:30413"/>
    </cofactor>
</comment>
<sequence>MALVFLFSGWLSSLITLSAPVLFVYLASLLRRLPLPKGAPKLAHGWPVFGSIDFYRSRQQFIGKEKQKSGTGQFSFTYGPFNIIALSGHAARESFYSSRPLDLLPAFYKLYAAAPEIEFFGRDLADSFLQTFRKFVQRDYLSSNLDNFVNDAHKSLSSIDPNMPIDPFEHIFLLIYQLSHRSLGCNEIAEDPYLLKYTMEIVRAIDWTSGLQIMFTGLPTIPKLKKYIAGLKLYWILNKAIEDRRNTGKRQTDTMQVLMDQGYDNTLVSCFIVAGIFAAVTNTGNQAAWVLCHLADNREWYDRVRNEVDAVIARQREKNSDKTPVPVIDILRQLPMDAWEKEFPSIDLALRESIRLNMAGVSFRENISSQNVVIQPGHGSGEVIPPNVYAVYDMDDVHFDEAIYSNPNKWDPSRYLPGREEHKKTTYGYLGWGVGLHPCPGQRFAQLEVTLTTVMFIAQYDYHLCDKMGDKWTGPLPSVDHGNFLGTKRPKERVHLKVVPRAY</sequence>
<evidence type="ECO:0000256" key="1">
    <source>
        <dbReference type="ARBA" id="ARBA00001971"/>
    </source>
</evidence>
<dbReference type="GO" id="GO:0020037">
    <property type="term" value="F:heme binding"/>
    <property type="evidence" value="ECO:0007669"/>
    <property type="project" value="InterPro"/>
</dbReference>
<evidence type="ECO:0000313" key="8">
    <source>
        <dbReference type="EMBL" id="KAK4209371.1"/>
    </source>
</evidence>
<dbReference type="InterPro" id="IPR036396">
    <property type="entry name" value="Cyt_P450_sf"/>
</dbReference>
<gene>
    <name evidence="8" type="ORF">QBC37DRAFT_430467</name>
</gene>
<evidence type="ECO:0000313" key="9">
    <source>
        <dbReference type="Proteomes" id="UP001301769"/>
    </source>
</evidence>
<dbReference type="PANTHER" id="PTHR24304">
    <property type="entry name" value="CYTOCHROME P450 FAMILY 7"/>
    <property type="match status" value="1"/>
</dbReference>
<keyword evidence="5 7" id="KW-0408">Iron</keyword>
<dbReference type="Proteomes" id="UP001301769">
    <property type="component" value="Unassembled WGS sequence"/>
</dbReference>
<keyword evidence="9" id="KW-1185">Reference proteome</keyword>
<protein>
    <submittedName>
        <fullName evidence="8">Cytochrome P450</fullName>
    </submittedName>
</protein>
<dbReference type="CDD" id="cd00302">
    <property type="entry name" value="cytochrome_P450"/>
    <property type="match status" value="1"/>
</dbReference>
<dbReference type="InterPro" id="IPR050529">
    <property type="entry name" value="CYP450_sterol_14alpha_dmase"/>
</dbReference>
<feature type="binding site" description="axial binding residue" evidence="7">
    <location>
        <position position="439"/>
    </location>
    <ligand>
        <name>heme</name>
        <dbReference type="ChEBI" id="CHEBI:30413"/>
    </ligand>
    <ligandPart>
        <name>Fe</name>
        <dbReference type="ChEBI" id="CHEBI:18248"/>
    </ligandPart>
</feature>
<evidence type="ECO:0000256" key="7">
    <source>
        <dbReference type="PIRSR" id="PIRSR602403-1"/>
    </source>
</evidence>
<dbReference type="PRINTS" id="PR00465">
    <property type="entry name" value="EP450IV"/>
</dbReference>
<organism evidence="8 9">
    <name type="scientific">Rhypophila decipiens</name>
    <dbReference type="NCBI Taxonomy" id="261697"/>
    <lineage>
        <taxon>Eukaryota</taxon>
        <taxon>Fungi</taxon>
        <taxon>Dikarya</taxon>
        <taxon>Ascomycota</taxon>
        <taxon>Pezizomycotina</taxon>
        <taxon>Sordariomycetes</taxon>
        <taxon>Sordariomycetidae</taxon>
        <taxon>Sordariales</taxon>
        <taxon>Naviculisporaceae</taxon>
        <taxon>Rhypophila</taxon>
    </lineage>
</organism>
<dbReference type="GO" id="GO:0005506">
    <property type="term" value="F:iron ion binding"/>
    <property type="evidence" value="ECO:0007669"/>
    <property type="project" value="InterPro"/>
</dbReference>
<evidence type="ECO:0000256" key="3">
    <source>
        <dbReference type="ARBA" id="ARBA00022617"/>
    </source>
</evidence>
<dbReference type="InterPro" id="IPR001128">
    <property type="entry name" value="Cyt_P450"/>
</dbReference>
<reference evidence="8" key="2">
    <citation type="submission" date="2023-05" db="EMBL/GenBank/DDBJ databases">
        <authorList>
            <consortium name="Lawrence Berkeley National Laboratory"/>
            <person name="Steindorff A."/>
            <person name="Hensen N."/>
            <person name="Bonometti L."/>
            <person name="Westerberg I."/>
            <person name="Brannstrom I.O."/>
            <person name="Guillou S."/>
            <person name="Cros-Aarteil S."/>
            <person name="Calhoun S."/>
            <person name="Haridas S."/>
            <person name="Kuo A."/>
            <person name="Mondo S."/>
            <person name="Pangilinan J."/>
            <person name="Riley R."/>
            <person name="Labutti K."/>
            <person name="Andreopoulos B."/>
            <person name="Lipzen A."/>
            <person name="Chen C."/>
            <person name="Yanf M."/>
            <person name="Daum C."/>
            <person name="Ng V."/>
            <person name="Clum A."/>
            <person name="Ohm R."/>
            <person name="Martin F."/>
            <person name="Silar P."/>
            <person name="Natvig D."/>
            <person name="Lalanne C."/>
            <person name="Gautier V."/>
            <person name="Ament-Velasquez S.L."/>
            <person name="Kruys A."/>
            <person name="Hutchinson M.I."/>
            <person name="Powell A.J."/>
            <person name="Barry K."/>
            <person name="Miller A.N."/>
            <person name="Grigoriev I.V."/>
            <person name="Debuchy R."/>
            <person name="Gladieux P."/>
            <person name="Thoren M.H."/>
            <person name="Johannesson H."/>
        </authorList>
    </citation>
    <scope>NUCLEOTIDE SEQUENCE</scope>
    <source>
        <strain evidence="8">PSN293</strain>
    </source>
</reference>
<keyword evidence="6" id="KW-0560">Oxidoreductase</keyword>
<evidence type="ECO:0000256" key="4">
    <source>
        <dbReference type="ARBA" id="ARBA00022723"/>
    </source>
</evidence>
<dbReference type="InterPro" id="IPR002403">
    <property type="entry name" value="Cyt_P450_E_grp-IV"/>
</dbReference>
<keyword evidence="4 7" id="KW-0479">Metal-binding</keyword>
<keyword evidence="6" id="KW-0503">Monooxygenase</keyword>
<keyword evidence="3 7" id="KW-0349">Heme</keyword>
<comment type="caution">
    <text evidence="8">The sequence shown here is derived from an EMBL/GenBank/DDBJ whole genome shotgun (WGS) entry which is preliminary data.</text>
</comment>
<dbReference type="EMBL" id="MU858207">
    <property type="protein sequence ID" value="KAK4209371.1"/>
    <property type="molecule type" value="Genomic_DNA"/>
</dbReference>
<proteinExistence type="inferred from homology"/>
<evidence type="ECO:0000256" key="6">
    <source>
        <dbReference type="ARBA" id="ARBA00023033"/>
    </source>
</evidence>
<accession>A0AAN6Y0Z9</accession>
<evidence type="ECO:0000256" key="2">
    <source>
        <dbReference type="ARBA" id="ARBA00010617"/>
    </source>
</evidence>
<dbReference type="Pfam" id="PF00067">
    <property type="entry name" value="p450"/>
    <property type="match status" value="1"/>
</dbReference>
<dbReference type="Gene3D" id="1.10.630.10">
    <property type="entry name" value="Cytochrome P450"/>
    <property type="match status" value="1"/>
</dbReference>
<dbReference type="GO" id="GO:0004497">
    <property type="term" value="F:monooxygenase activity"/>
    <property type="evidence" value="ECO:0007669"/>
    <property type="project" value="UniProtKB-KW"/>
</dbReference>
<reference evidence="8" key="1">
    <citation type="journal article" date="2023" name="Mol. Phylogenet. Evol.">
        <title>Genome-scale phylogeny and comparative genomics of the fungal order Sordariales.</title>
        <authorList>
            <person name="Hensen N."/>
            <person name="Bonometti L."/>
            <person name="Westerberg I."/>
            <person name="Brannstrom I.O."/>
            <person name="Guillou S."/>
            <person name="Cros-Aarteil S."/>
            <person name="Calhoun S."/>
            <person name="Haridas S."/>
            <person name="Kuo A."/>
            <person name="Mondo S."/>
            <person name="Pangilinan J."/>
            <person name="Riley R."/>
            <person name="LaButti K."/>
            <person name="Andreopoulos B."/>
            <person name="Lipzen A."/>
            <person name="Chen C."/>
            <person name="Yan M."/>
            <person name="Daum C."/>
            <person name="Ng V."/>
            <person name="Clum A."/>
            <person name="Steindorff A."/>
            <person name="Ohm R.A."/>
            <person name="Martin F."/>
            <person name="Silar P."/>
            <person name="Natvig D.O."/>
            <person name="Lalanne C."/>
            <person name="Gautier V."/>
            <person name="Ament-Velasquez S.L."/>
            <person name="Kruys A."/>
            <person name="Hutchinson M.I."/>
            <person name="Powell A.J."/>
            <person name="Barry K."/>
            <person name="Miller A.N."/>
            <person name="Grigoriev I.V."/>
            <person name="Debuchy R."/>
            <person name="Gladieux P."/>
            <person name="Hiltunen Thoren M."/>
            <person name="Johannesson H."/>
        </authorList>
    </citation>
    <scope>NUCLEOTIDE SEQUENCE</scope>
    <source>
        <strain evidence="8">PSN293</strain>
    </source>
</reference>
<dbReference type="AlphaFoldDB" id="A0AAN6Y0Z9"/>
<dbReference type="SUPFAM" id="SSF48264">
    <property type="entry name" value="Cytochrome P450"/>
    <property type="match status" value="1"/>
</dbReference>
<dbReference type="GO" id="GO:0016705">
    <property type="term" value="F:oxidoreductase activity, acting on paired donors, with incorporation or reduction of molecular oxygen"/>
    <property type="evidence" value="ECO:0007669"/>
    <property type="project" value="InterPro"/>
</dbReference>
<dbReference type="PANTHER" id="PTHR24304:SF2">
    <property type="entry name" value="24-HYDROXYCHOLESTEROL 7-ALPHA-HYDROXYLASE"/>
    <property type="match status" value="1"/>
</dbReference>
<comment type="similarity">
    <text evidence="2">Belongs to the cytochrome P450 family.</text>
</comment>
<name>A0AAN6Y0Z9_9PEZI</name>
<evidence type="ECO:0000256" key="5">
    <source>
        <dbReference type="ARBA" id="ARBA00023004"/>
    </source>
</evidence>